<proteinExistence type="predicted"/>
<gene>
    <name evidence="1" type="ORF">FA95DRAFT_1602761</name>
</gene>
<reference evidence="1" key="1">
    <citation type="submission" date="2021-02" db="EMBL/GenBank/DDBJ databases">
        <authorList>
            <consortium name="DOE Joint Genome Institute"/>
            <person name="Ahrendt S."/>
            <person name="Looney B.P."/>
            <person name="Miyauchi S."/>
            <person name="Morin E."/>
            <person name="Drula E."/>
            <person name="Courty P.E."/>
            <person name="Chicoki N."/>
            <person name="Fauchery L."/>
            <person name="Kohler A."/>
            <person name="Kuo A."/>
            <person name="Labutti K."/>
            <person name="Pangilinan J."/>
            <person name="Lipzen A."/>
            <person name="Riley R."/>
            <person name="Andreopoulos W."/>
            <person name="He G."/>
            <person name="Johnson J."/>
            <person name="Barry K.W."/>
            <person name="Grigoriev I.V."/>
            <person name="Nagy L."/>
            <person name="Hibbett D."/>
            <person name="Henrissat B."/>
            <person name="Matheny P.B."/>
            <person name="Labbe J."/>
            <person name="Martin F."/>
        </authorList>
    </citation>
    <scope>NUCLEOTIDE SEQUENCE</scope>
    <source>
        <strain evidence="1">FP105234-sp</strain>
    </source>
</reference>
<name>A0ACB8S4S4_9AGAM</name>
<keyword evidence="2" id="KW-1185">Reference proteome</keyword>
<organism evidence="1 2">
    <name type="scientific">Auriscalpium vulgare</name>
    <dbReference type="NCBI Taxonomy" id="40419"/>
    <lineage>
        <taxon>Eukaryota</taxon>
        <taxon>Fungi</taxon>
        <taxon>Dikarya</taxon>
        <taxon>Basidiomycota</taxon>
        <taxon>Agaricomycotina</taxon>
        <taxon>Agaricomycetes</taxon>
        <taxon>Russulales</taxon>
        <taxon>Auriscalpiaceae</taxon>
        <taxon>Auriscalpium</taxon>
    </lineage>
</organism>
<reference evidence="1" key="2">
    <citation type="journal article" date="2022" name="New Phytol.">
        <title>Evolutionary transition to the ectomycorrhizal habit in the genomes of a hyperdiverse lineage of mushroom-forming fungi.</title>
        <authorList>
            <person name="Looney B."/>
            <person name="Miyauchi S."/>
            <person name="Morin E."/>
            <person name="Drula E."/>
            <person name="Courty P.E."/>
            <person name="Kohler A."/>
            <person name="Kuo A."/>
            <person name="LaButti K."/>
            <person name="Pangilinan J."/>
            <person name="Lipzen A."/>
            <person name="Riley R."/>
            <person name="Andreopoulos W."/>
            <person name="He G."/>
            <person name="Johnson J."/>
            <person name="Nolan M."/>
            <person name="Tritt A."/>
            <person name="Barry K.W."/>
            <person name="Grigoriev I.V."/>
            <person name="Nagy L.G."/>
            <person name="Hibbett D."/>
            <person name="Henrissat B."/>
            <person name="Matheny P.B."/>
            <person name="Labbe J."/>
            <person name="Martin F.M."/>
        </authorList>
    </citation>
    <scope>NUCLEOTIDE SEQUENCE</scope>
    <source>
        <strain evidence="1">FP105234-sp</strain>
    </source>
</reference>
<comment type="caution">
    <text evidence="1">The sequence shown here is derived from an EMBL/GenBank/DDBJ whole genome shotgun (WGS) entry which is preliminary data.</text>
</comment>
<protein>
    <submittedName>
        <fullName evidence="1">Uncharacterized protein</fullName>
    </submittedName>
</protein>
<dbReference type="EMBL" id="MU275853">
    <property type="protein sequence ID" value="KAI0051284.1"/>
    <property type="molecule type" value="Genomic_DNA"/>
</dbReference>
<evidence type="ECO:0000313" key="1">
    <source>
        <dbReference type="EMBL" id="KAI0051284.1"/>
    </source>
</evidence>
<dbReference type="Proteomes" id="UP000814033">
    <property type="component" value="Unassembled WGS sequence"/>
</dbReference>
<accession>A0ACB8S4S4</accession>
<sequence length="262" mass="29705">MSHDEENIQEIIARSSNPRLALEKAPFRALSCAIRSIIRPTLLFKQAPELLDMLAQVKLIGQRICTVAEQALAIHALSSLQQAGHELLRDAEVKTLKRVANRHDVYHQVYCGAKHTVIRRHIIELWTSSESHLLPVLLRTYFPQMEGITGQAAAEYLFNARMSEKEGDESLTEMEMCFRFVSEAKIWEERYCAERNSDNVDFTDPGFQDLTRKFTRENGIPDAAGQIGTVDAAVELIEWYLARVQNDIQHLALIFPISSALA</sequence>
<evidence type="ECO:0000313" key="2">
    <source>
        <dbReference type="Proteomes" id="UP000814033"/>
    </source>
</evidence>